<dbReference type="SUPFAM" id="SSF51215">
    <property type="entry name" value="Regulatory protein AraC"/>
    <property type="match status" value="1"/>
</dbReference>
<name>B2IG75_BEII9</name>
<dbReference type="AlphaFoldDB" id="B2IG75"/>
<gene>
    <name evidence="2" type="ordered locus">Bind_3593</name>
</gene>
<organism evidence="2 3">
    <name type="scientific">Beijerinckia indica subsp. indica (strain ATCC 9039 / DSM 1715 / NCIMB 8712)</name>
    <dbReference type="NCBI Taxonomy" id="395963"/>
    <lineage>
        <taxon>Bacteria</taxon>
        <taxon>Pseudomonadati</taxon>
        <taxon>Pseudomonadota</taxon>
        <taxon>Alphaproteobacteria</taxon>
        <taxon>Hyphomicrobiales</taxon>
        <taxon>Beijerinckiaceae</taxon>
        <taxon>Beijerinckia</taxon>
    </lineage>
</organism>
<dbReference type="HOGENOM" id="CLU_2506041_0_0_5"/>
<dbReference type="KEGG" id="bid:Bind_3593"/>
<dbReference type="Proteomes" id="UP000001695">
    <property type="component" value="Chromosome"/>
</dbReference>
<proteinExistence type="predicted"/>
<protein>
    <recommendedName>
        <fullName evidence="4">AraC-type arabinose-binding/dimerisation domain-containing protein</fullName>
    </recommendedName>
</protein>
<accession>B2IG75</accession>
<reference evidence="2 3" key="2">
    <citation type="journal article" date="2010" name="J. Bacteriol.">
        <title>Complete genome sequence of Beijerinckia indica subsp. indica.</title>
        <authorList>
            <person name="Tamas I."/>
            <person name="Dedysh S.N."/>
            <person name="Liesack W."/>
            <person name="Stott M.B."/>
            <person name="Alam M."/>
            <person name="Murrell J.C."/>
            <person name="Dunfield P.F."/>
        </authorList>
    </citation>
    <scope>NUCLEOTIDE SEQUENCE [LARGE SCALE GENOMIC DNA]</scope>
    <source>
        <strain evidence="3">ATCC 9039 / DSM 1715 / NCIMB 8712</strain>
    </source>
</reference>
<keyword evidence="3" id="KW-1185">Reference proteome</keyword>
<reference evidence="3" key="1">
    <citation type="submission" date="2008-03" db="EMBL/GenBank/DDBJ databases">
        <title>Complete sequence of chromosome of Beijerinckia indica subsp. indica ATCC 9039.</title>
        <authorList>
            <consortium name="US DOE Joint Genome Institute"/>
            <person name="Copeland A."/>
            <person name="Lucas S."/>
            <person name="Lapidus A."/>
            <person name="Glavina del Rio T."/>
            <person name="Dalin E."/>
            <person name="Tice H."/>
            <person name="Bruce D."/>
            <person name="Goodwin L."/>
            <person name="Pitluck S."/>
            <person name="LaButti K."/>
            <person name="Schmutz J."/>
            <person name="Larimer F."/>
            <person name="Land M."/>
            <person name="Hauser L."/>
            <person name="Kyrpides N."/>
            <person name="Mikhailova N."/>
            <person name="Dunfield P.F."/>
            <person name="Dedysh S.N."/>
            <person name="Liesack W."/>
            <person name="Saw J.H."/>
            <person name="Alam M."/>
            <person name="Chen Y."/>
            <person name="Murrell J.C."/>
            <person name="Richardson P."/>
        </authorList>
    </citation>
    <scope>NUCLEOTIDE SEQUENCE [LARGE SCALE GENOMIC DNA]</scope>
    <source>
        <strain evidence="3">ATCC 9039 / DSM 1715 / NCIMB 8712</strain>
    </source>
</reference>
<dbReference type="EMBL" id="CP001016">
    <property type="protein sequence ID" value="ACB97149.1"/>
    <property type="molecule type" value="Genomic_DNA"/>
</dbReference>
<dbReference type="InterPro" id="IPR037923">
    <property type="entry name" value="HTH-like"/>
</dbReference>
<keyword evidence="1" id="KW-0238">DNA-binding</keyword>
<evidence type="ECO:0000256" key="1">
    <source>
        <dbReference type="ARBA" id="ARBA00023125"/>
    </source>
</evidence>
<dbReference type="GO" id="GO:0003677">
    <property type="term" value="F:DNA binding"/>
    <property type="evidence" value="ECO:0007669"/>
    <property type="project" value="UniProtKB-KW"/>
</dbReference>
<dbReference type="STRING" id="395963.Bind_3593"/>
<evidence type="ECO:0008006" key="4">
    <source>
        <dbReference type="Google" id="ProtNLM"/>
    </source>
</evidence>
<sequence>MSIGRQNAWSYWLDHAEIITEFGFWSGLSAPKLKRHFHAQTQVTIVLSGARAFQIRGKHYTVFAEQGLIIPAPAISECRLMPPVS</sequence>
<dbReference type="eggNOG" id="COG1917">
    <property type="taxonomic scope" value="Bacteria"/>
</dbReference>
<evidence type="ECO:0000313" key="3">
    <source>
        <dbReference type="Proteomes" id="UP000001695"/>
    </source>
</evidence>
<evidence type="ECO:0000313" key="2">
    <source>
        <dbReference type="EMBL" id="ACB97149.1"/>
    </source>
</evidence>